<name>A0A9P8PGQ2_9ASCO</name>
<evidence type="ECO:0000313" key="1">
    <source>
        <dbReference type="EMBL" id="KAH3671124.1"/>
    </source>
</evidence>
<organism evidence="1 2">
    <name type="scientific">Ogataea philodendri</name>
    <dbReference type="NCBI Taxonomy" id="1378263"/>
    <lineage>
        <taxon>Eukaryota</taxon>
        <taxon>Fungi</taxon>
        <taxon>Dikarya</taxon>
        <taxon>Ascomycota</taxon>
        <taxon>Saccharomycotina</taxon>
        <taxon>Pichiomycetes</taxon>
        <taxon>Pichiales</taxon>
        <taxon>Pichiaceae</taxon>
        <taxon>Ogataea</taxon>
    </lineage>
</organism>
<dbReference type="GeneID" id="70232803"/>
<accession>A0A9P8PGQ2</accession>
<dbReference type="EMBL" id="JAEUBE010000084">
    <property type="protein sequence ID" value="KAH3671124.1"/>
    <property type="molecule type" value="Genomic_DNA"/>
</dbReference>
<comment type="caution">
    <text evidence="1">The sequence shown here is derived from an EMBL/GenBank/DDBJ whole genome shotgun (WGS) entry which is preliminary data.</text>
</comment>
<reference evidence="1" key="2">
    <citation type="submission" date="2021-01" db="EMBL/GenBank/DDBJ databases">
        <authorList>
            <person name="Schikora-Tamarit M.A."/>
        </authorList>
    </citation>
    <scope>NUCLEOTIDE SEQUENCE</scope>
    <source>
        <strain evidence="1">CBS6075</strain>
    </source>
</reference>
<dbReference type="RefSeq" id="XP_046064492.1">
    <property type="nucleotide sequence ID" value="XM_046208973.1"/>
</dbReference>
<proteinExistence type="predicted"/>
<gene>
    <name evidence="1" type="ORF">OGAPHI_000835</name>
</gene>
<keyword evidence="2" id="KW-1185">Reference proteome</keyword>
<sequence>MNDWKYLSSVWLEILDSSSRSLSMTLSDWSFIALSSVTKKLQRKLVHNQCVVDVGVMGGGKVHEVGIERDGDFAQLSVGMRDRGQQNRQKFGHEHNERLGRNLQQRHEPLHRHELDQLLGRVHRCDEQVDDLGVVDHHVLAGDASRNEGRYEIRSRPGIESSSRSHETRNIRVYGLDAYMRSLSNGMNFAREKALGNCGSYTCSVLPFWSTTFAGGGSTGLARIEMYVAAFSLAMSLMSRSRISAAFFTLISTSATKRQSTSKISLKYTRISPLETLAML</sequence>
<dbReference type="Proteomes" id="UP000769157">
    <property type="component" value="Unassembled WGS sequence"/>
</dbReference>
<evidence type="ECO:0000313" key="2">
    <source>
        <dbReference type="Proteomes" id="UP000769157"/>
    </source>
</evidence>
<reference evidence="1" key="1">
    <citation type="journal article" date="2021" name="Open Biol.">
        <title>Shared evolutionary footprints suggest mitochondrial oxidative damage underlies multiple complex I losses in fungi.</title>
        <authorList>
            <person name="Schikora-Tamarit M.A."/>
            <person name="Marcet-Houben M."/>
            <person name="Nosek J."/>
            <person name="Gabaldon T."/>
        </authorList>
    </citation>
    <scope>NUCLEOTIDE SEQUENCE</scope>
    <source>
        <strain evidence="1">CBS6075</strain>
    </source>
</reference>
<dbReference type="AlphaFoldDB" id="A0A9P8PGQ2"/>
<protein>
    <submittedName>
        <fullName evidence="1">Uncharacterized protein</fullName>
    </submittedName>
</protein>